<organism evidence="1 2">
    <name type="scientific">Halorubrum cibi</name>
    <dbReference type="NCBI Taxonomy" id="413815"/>
    <lineage>
        <taxon>Archaea</taxon>
        <taxon>Methanobacteriati</taxon>
        <taxon>Methanobacteriota</taxon>
        <taxon>Stenosarchaea group</taxon>
        <taxon>Halobacteria</taxon>
        <taxon>Halobacteriales</taxon>
        <taxon>Haloferacaceae</taxon>
        <taxon>Halorubrum</taxon>
    </lineage>
</organism>
<dbReference type="AlphaFoldDB" id="A0A521EC44"/>
<dbReference type="OrthoDB" id="319590at2157"/>
<accession>A0A521EC44</accession>
<keyword evidence="2" id="KW-1185">Reference proteome</keyword>
<dbReference type="Proteomes" id="UP000319712">
    <property type="component" value="Unassembled WGS sequence"/>
</dbReference>
<evidence type="ECO:0000313" key="1">
    <source>
        <dbReference type="EMBL" id="SMO81493.1"/>
    </source>
</evidence>
<dbReference type="EMBL" id="FXTD01000010">
    <property type="protein sequence ID" value="SMO81493.1"/>
    <property type="molecule type" value="Genomic_DNA"/>
</dbReference>
<reference evidence="1 2" key="1">
    <citation type="submission" date="2017-05" db="EMBL/GenBank/DDBJ databases">
        <authorList>
            <person name="Varghese N."/>
            <person name="Submissions S."/>
        </authorList>
    </citation>
    <scope>NUCLEOTIDE SEQUENCE [LARGE SCALE GENOMIC DNA]</scope>
    <source>
        <strain evidence="1 2">DSM 19504</strain>
    </source>
</reference>
<protein>
    <submittedName>
        <fullName evidence="1">Uncharacterized protein</fullName>
    </submittedName>
</protein>
<gene>
    <name evidence="1" type="ORF">SAMN06264867_11021</name>
</gene>
<dbReference type="RefSeq" id="WP_142987342.1">
    <property type="nucleotide sequence ID" value="NZ_FXTD01000010.1"/>
</dbReference>
<evidence type="ECO:0000313" key="2">
    <source>
        <dbReference type="Proteomes" id="UP000319712"/>
    </source>
</evidence>
<sequence>MASETTKGEWNPGRKYQAILSQIQDVLSSGEKRTVRDVYYALESRGHKWEYRYVKRAVKKGRRAGYIDPAQIVDASRTAENVAATGWRDPEHFVDDRVDEVWTDYWEDFWREQESYVEVWLEKQSLASVFGPICEKFNVRLEATRGDWSDSKVYQASNRLAEKIHEGKDVRILYFGDYNPSGFHAPVSILDAMGYYGIGLPREFPSSDDHRYYDAEHGAPFEDPNGGSFALERKALNTEHIERFGLPENPVPSSSDKDATIKRSFRRYVSEGRDTNVELNALKEFEREFLEDLVRDSIEEHVDLEKKSEVENRIRERREQLSECIDIDRDALEGTDD</sequence>
<name>A0A521EC44_9EURY</name>
<proteinExistence type="predicted"/>